<name>L8H594_ACACF</name>
<dbReference type="KEGG" id="acan:ACA1_198110"/>
<feature type="compositionally biased region" description="Low complexity" evidence="1">
    <location>
        <begin position="1"/>
        <end position="18"/>
    </location>
</feature>
<gene>
    <name evidence="2" type="ORF">ACA1_198110</name>
</gene>
<dbReference type="AlphaFoldDB" id="L8H594"/>
<organism evidence="2 3">
    <name type="scientific">Acanthamoeba castellanii (strain ATCC 30010 / Neff)</name>
    <dbReference type="NCBI Taxonomy" id="1257118"/>
    <lineage>
        <taxon>Eukaryota</taxon>
        <taxon>Amoebozoa</taxon>
        <taxon>Discosea</taxon>
        <taxon>Longamoebia</taxon>
        <taxon>Centramoebida</taxon>
        <taxon>Acanthamoebidae</taxon>
        <taxon>Acanthamoeba</taxon>
    </lineage>
</organism>
<accession>L8H594</accession>
<proteinExistence type="predicted"/>
<dbReference type="RefSeq" id="XP_004341693.1">
    <property type="nucleotide sequence ID" value="XM_004341645.1"/>
</dbReference>
<dbReference type="VEuPathDB" id="AmoebaDB:ACA1_198110"/>
<dbReference type="Proteomes" id="UP000011083">
    <property type="component" value="Unassembled WGS sequence"/>
</dbReference>
<reference evidence="2 3" key="1">
    <citation type="journal article" date="2013" name="Genome Biol.">
        <title>Genome of Acanthamoeba castellanii highlights extensive lateral gene transfer and early evolution of tyrosine kinase signaling.</title>
        <authorList>
            <person name="Clarke M."/>
            <person name="Lohan A.J."/>
            <person name="Liu B."/>
            <person name="Lagkouvardos I."/>
            <person name="Roy S."/>
            <person name="Zafar N."/>
            <person name="Bertelli C."/>
            <person name="Schilde C."/>
            <person name="Kianianmomeni A."/>
            <person name="Burglin T.R."/>
            <person name="Frech C."/>
            <person name="Turcotte B."/>
            <person name="Kopec K.O."/>
            <person name="Synnott J.M."/>
            <person name="Choo C."/>
            <person name="Paponov I."/>
            <person name="Finkler A."/>
            <person name="Soon Heng Tan C."/>
            <person name="Hutchins A.P."/>
            <person name="Weinmeier T."/>
            <person name="Rattei T."/>
            <person name="Chu J.S."/>
            <person name="Gimenez G."/>
            <person name="Irimia M."/>
            <person name="Rigden D.J."/>
            <person name="Fitzpatrick D.A."/>
            <person name="Lorenzo-Morales J."/>
            <person name="Bateman A."/>
            <person name="Chiu C.H."/>
            <person name="Tang P."/>
            <person name="Hegemann P."/>
            <person name="Fromm H."/>
            <person name="Raoult D."/>
            <person name="Greub G."/>
            <person name="Miranda-Saavedra D."/>
            <person name="Chen N."/>
            <person name="Nash P."/>
            <person name="Ginger M.L."/>
            <person name="Horn M."/>
            <person name="Schaap P."/>
            <person name="Caler L."/>
            <person name="Loftus B."/>
        </authorList>
    </citation>
    <scope>NUCLEOTIDE SEQUENCE [LARGE SCALE GENOMIC DNA]</scope>
    <source>
        <strain evidence="2 3">Neff</strain>
    </source>
</reference>
<protein>
    <submittedName>
        <fullName evidence="2">Uncharacterized protein</fullName>
    </submittedName>
</protein>
<dbReference type="EMBL" id="KB007932">
    <property type="protein sequence ID" value="ELR19601.1"/>
    <property type="molecule type" value="Genomic_DNA"/>
</dbReference>
<dbReference type="GeneID" id="14920424"/>
<evidence type="ECO:0000313" key="3">
    <source>
        <dbReference type="Proteomes" id="UP000011083"/>
    </source>
</evidence>
<evidence type="ECO:0000256" key="1">
    <source>
        <dbReference type="SAM" id="MobiDB-lite"/>
    </source>
</evidence>
<feature type="region of interest" description="Disordered" evidence="1">
    <location>
        <begin position="1"/>
        <end position="27"/>
    </location>
</feature>
<sequence length="116" mass="12694">MMSASDASPQVSSSGPSSLTTHPGLQDETEFELVTGWADSWTETVSVLPSDTLERLFAVTNARPHCLAEVRVAPSVETRRLKLHTRLPHPRPDATLAENGLKQGHVLRWTPGARKD</sequence>
<evidence type="ECO:0000313" key="2">
    <source>
        <dbReference type="EMBL" id="ELR19601.1"/>
    </source>
</evidence>
<keyword evidence="3" id="KW-1185">Reference proteome</keyword>